<dbReference type="GO" id="GO:0008270">
    <property type="term" value="F:zinc ion binding"/>
    <property type="evidence" value="ECO:0007669"/>
    <property type="project" value="InterPro"/>
</dbReference>
<feature type="compositionally biased region" description="Polar residues" evidence="7">
    <location>
        <begin position="130"/>
        <end position="152"/>
    </location>
</feature>
<evidence type="ECO:0000256" key="1">
    <source>
        <dbReference type="ARBA" id="ARBA00022723"/>
    </source>
</evidence>
<evidence type="ECO:0000256" key="5">
    <source>
        <dbReference type="ARBA" id="ARBA00023163"/>
    </source>
</evidence>
<name>A0A438NJS9_EXOME</name>
<keyword evidence="5" id="KW-0804">Transcription</keyword>
<evidence type="ECO:0000256" key="2">
    <source>
        <dbReference type="ARBA" id="ARBA00022833"/>
    </source>
</evidence>
<evidence type="ECO:0000256" key="7">
    <source>
        <dbReference type="SAM" id="MobiDB-lite"/>
    </source>
</evidence>
<feature type="compositionally biased region" description="Polar residues" evidence="7">
    <location>
        <begin position="107"/>
        <end position="118"/>
    </location>
</feature>
<dbReference type="VEuPathDB" id="FungiDB:PV10_01646"/>
<evidence type="ECO:0000256" key="6">
    <source>
        <dbReference type="ARBA" id="ARBA00023242"/>
    </source>
</evidence>
<gene>
    <name evidence="9" type="ORF">B0A52_00351</name>
</gene>
<keyword evidence="4" id="KW-0238">DNA-binding</keyword>
<proteinExistence type="predicted"/>
<feature type="region of interest" description="Disordered" evidence="7">
    <location>
        <begin position="107"/>
        <end position="157"/>
    </location>
</feature>
<evidence type="ECO:0000313" key="9">
    <source>
        <dbReference type="EMBL" id="RVX75994.1"/>
    </source>
</evidence>
<dbReference type="AlphaFoldDB" id="A0A438NJS9"/>
<dbReference type="GO" id="GO:0000978">
    <property type="term" value="F:RNA polymerase II cis-regulatory region sequence-specific DNA binding"/>
    <property type="evidence" value="ECO:0007669"/>
    <property type="project" value="TreeGrafter"/>
</dbReference>
<dbReference type="InterPro" id="IPR007219">
    <property type="entry name" value="XnlR_reg_dom"/>
</dbReference>
<evidence type="ECO:0000259" key="8">
    <source>
        <dbReference type="SMART" id="SM00906"/>
    </source>
</evidence>
<dbReference type="GO" id="GO:0006351">
    <property type="term" value="P:DNA-templated transcription"/>
    <property type="evidence" value="ECO:0007669"/>
    <property type="project" value="InterPro"/>
</dbReference>
<evidence type="ECO:0000256" key="3">
    <source>
        <dbReference type="ARBA" id="ARBA00023015"/>
    </source>
</evidence>
<dbReference type="InterPro" id="IPR051430">
    <property type="entry name" value="Fungal_TF_Env_Response"/>
</dbReference>
<feature type="compositionally biased region" description="Low complexity" evidence="7">
    <location>
        <begin position="119"/>
        <end position="129"/>
    </location>
</feature>
<comment type="caution">
    <text evidence="9">The sequence shown here is derived from an EMBL/GenBank/DDBJ whole genome shotgun (WGS) entry which is preliminary data.</text>
</comment>
<organism evidence="9 10">
    <name type="scientific">Exophiala mesophila</name>
    <name type="common">Black yeast-like fungus</name>
    <dbReference type="NCBI Taxonomy" id="212818"/>
    <lineage>
        <taxon>Eukaryota</taxon>
        <taxon>Fungi</taxon>
        <taxon>Dikarya</taxon>
        <taxon>Ascomycota</taxon>
        <taxon>Pezizomycotina</taxon>
        <taxon>Eurotiomycetes</taxon>
        <taxon>Chaetothyriomycetidae</taxon>
        <taxon>Chaetothyriales</taxon>
        <taxon>Herpotrichiellaceae</taxon>
        <taxon>Exophiala</taxon>
    </lineage>
</organism>
<sequence length="807" mass="90526">MFFKYGIDERIGLGVLSLNYFAMSDPGGAGHIRSRFSVKRKMLEVYYYLIYVRDHPIDGRNCVRSKSKSCSYEALQAYAAYTNSRKQTSQSRPIHAVPHLNSVSAINQSSNKSHGSLNDASSSDVSDVATQGTSQSNDTTNTPVSSATSPTSHEIETMRTRIRYLEDQLSKDRPEGIDRNAFPKRMYSIETITTELAGAFTAEFPGLSSSQSKAASNSVFHKGRLFGQSHWINGVAVFSDIFNLIEPVLRDPTSKMKLGMQRCKYLGRLVKMQREPSWPVQPTMDLPPRNVADKLVECYLRTIETLYRIVHIPSFKKEYESLWESNSNVDLTIVVQVKLVLAIGAATYDDQFSMRSSAIRWVYEAQTWCSSPEFKSRLNLRPLQNQCLLLIAREMVNVGAGLVWIAAGELLRSAIYMGLHRDPTWFPPATPLKIEMSRRLWNTILEICVQSSIQSGAPPLLSLEQFDCQPPRNFDDDQLMTDDPVPKPESVLTQSSVAIALRTTLPSRLRVVHFLNDLGSTKSYQDALRLDNQLRTAYRVMCRTLRSLTPDSGGATLKFAINAVEVLIRHYLSTLHVPFLGTLNDDTAFAYSRKVVIDNSLKIWCTVYPSSTLVQDGLGSPRRMERDADDFARLSICGLGFFRSVAFQSTMLIALELRAQSQDEDGLGPSPLRPDLLSALDEATAWCMRCIEAGEVNVKGYFFTSVVRCLIHMRDASQEELIKNVVKTAEELIDECLPILERQAGIDESMGQDTGQDKDTGQGPKSLSVDMFDDWDLMMTDAQFTFESTGPMSWMVENDGPGEMMPW</sequence>
<dbReference type="CDD" id="cd12148">
    <property type="entry name" value="fungal_TF_MHR"/>
    <property type="match status" value="1"/>
</dbReference>
<protein>
    <recommendedName>
        <fullName evidence="8">Xylanolytic transcriptional activator regulatory domain-containing protein</fullName>
    </recommendedName>
</protein>
<dbReference type="GO" id="GO:0005634">
    <property type="term" value="C:nucleus"/>
    <property type="evidence" value="ECO:0007669"/>
    <property type="project" value="TreeGrafter"/>
</dbReference>
<accession>A0A438NJS9</accession>
<feature type="region of interest" description="Disordered" evidence="7">
    <location>
        <begin position="747"/>
        <end position="766"/>
    </location>
</feature>
<dbReference type="PANTHER" id="PTHR31944">
    <property type="entry name" value="HEME-RESPONSIVE ZINC FINGER TRANSCRIPTION FACTOR HAP1"/>
    <property type="match status" value="1"/>
</dbReference>
<keyword evidence="3" id="KW-0805">Transcription regulation</keyword>
<feature type="domain" description="Xylanolytic transcriptional activator regulatory" evidence="8">
    <location>
        <begin position="403"/>
        <end position="477"/>
    </location>
</feature>
<dbReference type="EMBL" id="NAJM01000001">
    <property type="protein sequence ID" value="RVX75994.1"/>
    <property type="molecule type" value="Genomic_DNA"/>
</dbReference>
<keyword evidence="6" id="KW-0539">Nucleus</keyword>
<evidence type="ECO:0000313" key="10">
    <source>
        <dbReference type="Proteomes" id="UP000288859"/>
    </source>
</evidence>
<dbReference type="SMART" id="SM00906">
    <property type="entry name" value="Fungal_trans"/>
    <property type="match status" value="1"/>
</dbReference>
<dbReference type="GO" id="GO:0001228">
    <property type="term" value="F:DNA-binding transcription activator activity, RNA polymerase II-specific"/>
    <property type="evidence" value="ECO:0007669"/>
    <property type="project" value="TreeGrafter"/>
</dbReference>
<keyword evidence="1" id="KW-0479">Metal-binding</keyword>
<keyword evidence="2" id="KW-0862">Zinc</keyword>
<reference evidence="9 10" key="1">
    <citation type="submission" date="2017-03" db="EMBL/GenBank/DDBJ databases">
        <title>Genomes of endolithic fungi from Antarctica.</title>
        <authorList>
            <person name="Coleine C."/>
            <person name="Masonjones S."/>
            <person name="Stajich J.E."/>
        </authorList>
    </citation>
    <scope>NUCLEOTIDE SEQUENCE [LARGE SCALE GENOMIC DNA]</scope>
    <source>
        <strain evidence="9 10">CCFEE 6314</strain>
    </source>
</reference>
<evidence type="ECO:0000256" key="4">
    <source>
        <dbReference type="ARBA" id="ARBA00023125"/>
    </source>
</evidence>
<dbReference type="OrthoDB" id="4337792at2759"/>
<dbReference type="PANTHER" id="PTHR31944:SF131">
    <property type="entry name" value="HEME-RESPONSIVE ZINC FINGER TRANSCRIPTION FACTOR HAP1"/>
    <property type="match status" value="1"/>
</dbReference>
<dbReference type="Pfam" id="PF04082">
    <property type="entry name" value="Fungal_trans"/>
    <property type="match status" value="1"/>
</dbReference>
<dbReference type="Proteomes" id="UP000288859">
    <property type="component" value="Unassembled WGS sequence"/>
</dbReference>